<sequence length="399" mass="42715">MKRIVITGIGIVSPFGVGKRVLFDNLLANNVALRNDEKLKVIVGRIAESGEHGLDLSSWTSRELKQMSRGSVLAIVAAEEAVKDAGLEECHMEETGVNVGMGIADLEVIYEVGKQIAEGKGRRVTPFFIPRILTNMPAGHVSIKFGMRGPHLSSCTACATGLHSVGDSATFIKMGRAKRMLAGATEACVNGIAVTGFSQMRALTTTCSRPFDKRRDGFVLSEGAAVLVLEEMQEALKRKANIYAEIMGYGVAGDAYHLTTPSEDGIGAFLSMERCLADSCINSDQVTYVNAHATSTVLGDHFESRAIARLFPGVAVSSIKGHIGHTLAAAGAIETAVTAMCIEEGKLVGNVRLEESDIEENLRLLRQSEIWNKRRIALVNSFGFGGSHATLCLSAMENS</sequence>
<evidence type="ECO:0000313" key="6">
    <source>
        <dbReference type="EMBL" id="VDK78757.1"/>
    </source>
</evidence>
<dbReference type="EMBL" id="UYRX01000258">
    <property type="protein sequence ID" value="VDK78757.1"/>
    <property type="molecule type" value="Genomic_DNA"/>
</dbReference>
<evidence type="ECO:0000256" key="4">
    <source>
        <dbReference type="RuleBase" id="RU003694"/>
    </source>
</evidence>
<dbReference type="GO" id="GO:0005739">
    <property type="term" value="C:mitochondrion"/>
    <property type="evidence" value="ECO:0007669"/>
    <property type="project" value="TreeGrafter"/>
</dbReference>
<dbReference type="SUPFAM" id="SSF53901">
    <property type="entry name" value="Thiolase-like"/>
    <property type="match status" value="1"/>
</dbReference>
<dbReference type="InterPro" id="IPR000794">
    <property type="entry name" value="Beta-ketoacyl_synthase"/>
</dbReference>
<dbReference type="InterPro" id="IPR020841">
    <property type="entry name" value="PKS_Beta-ketoAc_synthase_dom"/>
</dbReference>
<comment type="similarity">
    <text evidence="1 4">Belongs to the thiolase-like superfamily. Beta-ketoacyl-ACP synthases family.</text>
</comment>
<dbReference type="CDD" id="cd00834">
    <property type="entry name" value="KAS_I_II"/>
    <property type="match status" value="1"/>
</dbReference>
<dbReference type="PANTHER" id="PTHR11712">
    <property type="entry name" value="POLYKETIDE SYNTHASE-RELATED"/>
    <property type="match status" value="1"/>
</dbReference>
<feature type="domain" description="Ketosynthase family 3 (KS3)" evidence="5">
    <location>
        <begin position="1"/>
        <end position="395"/>
    </location>
</feature>
<proteinExistence type="inferred from homology"/>
<gene>
    <name evidence="6" type="ORF">NLS_LOCUS4206</name>
</gene>
<dbReference type="GO" id="GO:0006633">
    <property type="term" value="P:fatty acid biosynthetic process"/>
    <property type="evidence" value="ECO:0007669"/>
    <property type="project" value="TreeGrafter"/>
</dbReference>
<protein>
    <recommendedName>
        <fullName evidence="2">beta-ketoacyl-[acyl-carrier-protein] synthase I</fullName>
        <ecNumber evidence="2">2.3.1.41</ecNumber>
    </recommendedName>
</protein>
<dbReference type="GO" id="GO:0004315">
    <property type="term" value="F:3-oxoacyl-[acyl-carrier-protein] synthase activity"/>
    <property type="evidence" value="ECO:0007669"/>
    <property type="project" value="UniProtKB-EC"/>
</dbReference>
<dbReference type="PROSITE" id="PS52004">
    <property type="entry name" value="KS3_2"/>
    <property type="match status" value="1"/>
</dbReference>
<keyword evidence="7" id="KW-1185">Reference proteome</keyword>
<evidence type="ECO:0000313" key="7">
    <source>
        <dbReference type="Proteomes" id="UP000277928"/>
    </source>
</evidence>
<dbReference type="Gene3D" id="3.40.47.10">
    <property type="match status" value="1"/>
</dbReference>
<dbReference type="InterPro" id="IPR016039">
    <property type="entry name" value="Thiolase-like"/>
</dbReference>
<dbReference type="SMART" id="SM00825">
    <property type="entry name" value="PKS_KS"/>
    <property type="match status" value="1"/>
</dbReference>
<accession>A0A3P6T1B4</accession>
<organism evidence="6 7">
    <name type="scientific">Litomosoides sigmodontis</name>
    <name type="common">Filarial nematode worm</name>
    <dbReference type="NCBI Taxonomy" id="42156"/>
    <lineage>
        <taxon>Eukaryota</taxon>
        <taxon>Metazoa</taxon>
        <taxon>Ecdysozoa</taxon>
        <taxon>Nematoda</taxon>
        <taxon>Chromadorea</taxon>
        <taxon>Rhabditida</taxon>
        <taxon>Spirurina</taxon>
        <taxon>Spiruromorpha</taxon>
        <taxon>Filarioidea</taxon>
        <taxon>Onchocercidae</taxon>
        <taxon>Litomosoides</taxon>
    </lineage>
</organism>
<dbReference type="OMA" id="QIGHCLG"/>
<evidence type="ECO:0000256" key="1">
    <source>
        <dbReference type="ARBA" id="ARBA00008467"/>
    </source>
</evidence>
<dbReference type="Proteomes" id="UP000277928">
    <property type="component" value="Unassembled WGS sequence"/>
</dbReference>
<reference evidence="6 7" key="1">
    <citation type="submission" date="2018-08" db="EMBL/GenBank/DDBJ databases">
        <authorList>
            <person name="Laetsch R D."/>
            <person name="Stevens L."/>
            <person name="Kumar S."/>
            <person name="Blaxter L. M."/>
        </authorList>
    </citation>
    <scope>NUCLEOTIDE SEQUENCE [LARGE SCALE GENOMIC DNA]</scope>
</reference>
<dbReference type="EC" id="2.3.1.41" evidence="2"/>
<name>A0A3P6T1B4_LITSI</name>
<dbReference type="AlphaFoldDB" id="A0A3P6T1B4"/>
<dbReference type="InterPro" id="IPR014031">
    <property type="entry name" value="Ketoacyl_synth_C"/>
</dbReference>
<evidence type="ECO:0000256" key="3">
    <source>
        <dbReference type="ARBA" id="ARBA00022679"/>
    </source>
</evidence>
<keyword evidence="3 4" id="KW-0808">Transferase</keyword>
<dbReference type="OrthoDB" id="5334845at2759"/>
<evidence type="ECO:0000259" key="5">
    <source>
        <dbReference type="PROSITE" id="PS52004"/>
    </source>
</evidence>
<dbReference type="InterPro" id="IPR014030">
    <property type="entry name" value="Ketoacyl_synth_N"/>
</dbReference>
<dbReference type="Pfam" id="PF00109">
    <property type="entry name" value="ketoacyl-synt"/>
    <property type="match status" value="1"/>
</dbReference>
<dbReference type="Pfam" id="PF02801">
    <property type="entry name" value="Ketoacyl-synt_C"/>
    <property type="match status" value="1"/>
</dbReference>
<evidence type="ECO:0000256" key="2">
    <source>
        <dbReference type="ARBA" id="ARBA00013191"/>
    </source>
</evidence>
<dbReference type="STRING" id="42156.A0A3P6T1B4"/>
<dbReference type="PANTHER" id="PTHR11712:SF336">
    <property type="entry name" value="3-OXOACYL-[ACYL-CARRIER-PROTEIN] SYNTHASE, MITOCHONDRIAL"/>
    <property type="match status" value="1"/>
</dbReference>